<feature type="transmembrane region" description="Helical" evidence="1">
    <location>
        <begin position="12"/>
        <end position="34"/>
    </location>
</feature>
<dbReference type="EMBL" id="BPQJ01000006">
    <property type="protein sequence ID" value="GJD61540.1"/>
    <property type="molecule type" value="Genomic_DNA"/>
</dbReference>
<accession>A0AA37M3T9</accession>
<evidence type="ECO:0000256" key="1">
    <source>
        <dbReference type="SAM" id="Phobius"/>
    </source>
</evidence>
<organism evidence="2 3">
    <name type="scientific">Methylobacterium frigidaeris</name>
    <dbReference type="NCBI Taxonomy" id="2038277"/>
    <lineage>
        <taxon>Bacteria</taxon>
        <taxon>Pseudomonadati</taxon>
        <taxon>Pseudomonadota</taxon>
        <taxon>Alphaproteobacteria</taxon>
        <taxon>Hyphomicrobiales</taxon>
        <taxon>Methylobacteriaceae</taxon>
        <taxon>Methylobacterium</taxon>
    </lineage>
</organism>
<keyword evidence="1" id="KW-1133">Transmembrane helix</keyword>
<keyword evidence="3" id="KW-1185">Reference proteome</keyword>
<dbReference type="Proteomes" id="UP001055286">
    <property type="component" value="Unassembled WGS sequence"/>
</dbReference>
<protein>
    <submittedName>
        <fullName evidence="2">Uncharacterized protein</fullName>
    </submittedName>
</protein>
<evidence type="ECO:0000313" key="3">
    <source>
        <dbReference type="Proteomes" id="UP001055286"/>
    </source>
</evidence>
<reference evidence="2" key="1">
    <citation type="journal article" date="2016" name="Front. Microbiol.">
        <title>Genome Sequence of the Piezophilic, Mesophilic Sulfate-Reducing Bacterium Desulfovibrio indicus J2T.</title>
        <authorList>
            <person name="Cao J."/>
            <person name="Maignien L."/>
            <person name="Shao Z."/>
            <person name="Alain K."/>
            <person name="Jebbar M."/>
        </authorList>
    </citation>
    <scope>NUCLEOTIDE SEQUENCE</scope>
    <source>
        <strain evidence="2">JCM 32048</strain>
    </source>
</reference>
<comment type="caution">
    <text evidence="2">The sequence shown here is derived from an EMBL/GenBank/DDBJ whole genome shotgun (WGS) entry which is preliminary data.</text>
</comment>
<sequence length="35" mass="3982">MMIGDYPVEGRGYWLWLGGVALLGLFNLFVMLVLH</sequence>
<name>A0AA37M3T9_9HYPH</name>
<evidence type="ECO:0000313" key="2">
    <source>
        <dbReference type="EMBL" id="GJD61540.1"/>
    </source>
</evidence>
<keyword evidence="1" id="KW-0812">Transmembrane</keyword>
<reference evidence="2" key="2">
    <citation type="submission" date="2021-08" db="EMBL/GenBank/DDBJ databases">
        <authorList>
            <person name="Tani A."/>
            <person name="Ola A."/>
            <person name="Ogura Y."/>
            <person name="Katsura K."/>
            <person name="Hayashi T."/>
        </authorList>
    </citation>
    <scope>NUCLEOTIDE SEQUENCE</scope>
    <source>
        <strain evidence="2">JCM 32048</strain>
    </source>
</reference>
<dbReference type="AlphaFoldDB" id="A0AA37M3T9"/>
<gene>
    <name evidence="2" type="ORF">MPEAHAMD_1683</name>
</gene>
<proteinExistence type="predicted"/>
<keyword evidence="1" id="KW-0472">Membrane</keyword>